<reference evidence="19" key="1">
    <citation type="submission" date="2025-08" db="UniProtKB">
        <authorList>
            <consortium name="RefSeq"/>
        </authorList>
    </citation>
    <scope>IDENTIFICATION</scope>
</reference>
<dbReference type="Proteomes" id="UP000515145">
    <property type="component" value="Chromosome 9"/>
</dbReference>
<feature type="region of interest" description="Disordered" evidence="15">
    <location>
        <begin position="247"/>
        <end position="270"/>
    </location>
</feature>
<evidence type="ECO:0000256" key="4">
    <source>
        <dbReference type="ARBA" id="ARBA00022553"/>
    </source>
</evidence>
<name>A0A6P7IT81_9TELE</name>
<keyword evidence="10" id="KW-0408">Iron</keyword>
<dbReference type="CDD" id="cd19868">
    <property type="entry name" value="DSRM_DGCR8_rpt2"/>
    <property type="match status" value="1"/>
</dbReference>
<keyword evidence="3" id="KW-1017">Isopeptide bond</keyword>
<keyword evidence="18" id="KW-1185">Reference proteome</keyword>
<dbReference type="SUPFAM" id="SSF54768">
    <property type="entry name" value="dsRNA-binding domain-like"/>
    <property type="match status" value="2"/>
</dbReference>
<dbReference type="GO" id="GO:0020037">
    <property type="term" value="F:heme binding"/>
    <property type="evidence" value="ECO:0007669"/>
    <property type="project" value="InterPro"/>
</dbReference>
<dbReference type="GO" id="GO:0005730">
    <property type="term" value="C:nucleolus"/>
    <property type="evidence" value="ECO:0007669"/>
    <property type="project" value="UniProtKB-SubCell"/>
</dbReference>
<feature type="domain" description="DRBM" evidence="17">
    <location>
        <begin position="517"/>
        <end position="584"/>
    </location>
</feature>
<protein>
    <recommendedName>
        <fullName evidence="13">Microprocessor complex subunit DGCR8</fullName>
    </recommendedName>
</protein>
<accession>A0A6P7IT81</accession>
<dbReference type="InterPro" id="IPR014720">
    <property type="entry name" value="dsRBD_dom"/>
</dbReference>
<dbReference type="InterPro" id="IPR040375">
    <property type="entry name" value="DGCR8"/>
</dbReference>
<dbReference type="PANTHER" id="PTHR13482">
    <property type="entry name" value="MICRORNA PROCESSOR COMPLEX SUBUNIT DGCR8"/>
    <property type="match status" value="1"/>
</dbReference>
<feature type="region of interest" description="Disordered" evidence="15">
    <location>
        <begin position="347"/>
        <end position="420"/>
    </location>
</feature>
<feature type="compositionally biased region" description="Polar residues" evidence="15">
    <location>
        <begin position="409"/>
        <end position="420"/>
    </location>
</feature>
<feature type="region of interest" description="Disordered" evidence="15">
    <location>
        <begin position="751"/>
        <end position="779"/>
    </location>
</feature>
<evidence type="ECO:0000256" key="9">
    <source>
        <dbReference type="ARBA" id="ARBA00022884"/>
    </source>
</evidence>
<evidence type="ECO:0000256" key="8">
    <source>
        <dbReference type="ARBA" id="ARBA00022843"/>
    </source>
</evidence>
<keyword evidence="9 14" id="KW-0694">RNA-binding</keyword>
<evidence type="ECO:0000313" key="18">
    <source>
        <dbReference type="Proteomes" id="UP000515145"/>
    </source>
</evidence>
<keyword evidence="6" id="KW-0479">Metal-binding</keyword>
<evidence type="ECO:0000256" key="5">
    <source>
        <dbReference type="ARBA" id="ARBA00022617"/>
    </source>
</evidence>
<dbReference type="GO" id="GO:0070878">
    <property type="term" value="F:primary miRNA binding"/>
    <property type="evidence" value="ECO:0007669"/>
    <property type="project" value="TreeGrafter"/>
</dbReference>
<dbReference type="InterPro" id="IPR001202">
    <property type="entry name" value="WW_dom"/>
</dbReference>
<feature type="domain" description="WW" evidence="16">
    <location>
        <begin position="288"/>
        <end position="321"/>
    </location>
</feature>
<evidence type="ECO:0000256" key="10">
    <source>
        <dbReference type="ARBA" id="ARBA00023004"/>
    </source>
</evidence>
<gene>
    <name evidence="19" type="primary">dgcr8</name>
</gene>
<keyword evidence="4" id="KW-0597">Phosphoprotein</keyword>
<dbReference type="CDD" id="cd19867">
    <property type="entry name" value="DSRM_DGCR8_rpt1"/>
    <property type="match status" value="1"/>
</dbReference>
<feature type="compositionally biased region" description="Basic and acidic residues" evidence="15">
    <location>
        <begin position="248"/>
        <end position="263"/>
    </location>
</feature>
<dbReference type="SMART" id="SM00358">
    <property type="entry name" value="DSRM"/>
    <property type="match status" value="2"/>
</dbReference>
<dbReference type="CDD" id="cd00201">
    <property type="entry name" value="WW"/>
    <property type="match status" value="1"/>
</dbReference>
<dbReference type="FunFam" id="3.30.160.20:FF:000021">
    <property type="entry name" value="Microprocessor complex subunit DGCR8"/>
    <property type="match status" value="1"/>
</dbReference>
<keyword evidence="7" id="KW-0677">Repeat</keyword>
<dbReference type="GO" id="GO:0003725">
    <property type="term" value="F:double-stranded RNA binding"/>
    <property type="evidence" value="ECO:0007669"/>
    <property type="project" value="TreeGrafter"/>
</dbReference>
<dbReference type="SUPFAM" id="SSF51045">
    <property type="entry name" value="WW domain"/>
    <property type="match status" value="1"/>
</dbReference>
<organism evidence="18 19">
    <name type="scientific">Parambassis ranga</name>
    <name type="common">Indian glassy fish</name>
    <dbReference type="NCBI Taxonomy" id="210632"/>
    <lineage>
        <taxon>Eukaryota</taxon>
        <taxon>Metazoa</taxon>
        <taxon>Chordata</taxon>
        <taxon>Craniata</taxon>
        <taxon>Vertebrata</taxon>
        <taxon>Euteleostomi</taxon>
        <taxon>Actinopterygii</taxon>
        <taxon>Neopterygii</taxon>
        <taxon>Teleostei</taxon>
        <taxon>Neoteleostei</taxon>
        <taxon>Acanthomorphata</taxon>
        <taxon>Ovalentaria</taxon>
        <taxon>Ambassidae</taxon>
        <taxon>Parambassis</taxon>
    </lineage>
</organism>
<dbReference type="InParanoid" id="A0A6P7IT81"/>
<dbReference type="Pfam" id="PF00035">
    <property type="entry name" value="dsrm"/>
    <property type="match status" value="2"/>
</dbReference>
<dbReference type="Gene3D" id="3.30.160.20">
    <property type="match status" value="2"/>
</dbReference>
<dbReference type="PROSITE" id="PS50020">
    <property type="entry name" value="WW_DOMAIN_2"/>
    <property type="match status" value="1"/>
</dbReference>
<dbReference type="RefSeq" id="XP_028268983.1">
    <property type="nucleotide sequence ID" value="XM_028413182.1"/>
</dbReference>
<keyword evidence="5" id="KW-0349">Heme</keyword>
<evidence type="ECO:0000256" key="2">
    <source>
        <dbReference type="ARBA" id="ARBA00004604"/>
    </source>
</evidence>
<proteinExistence type="predicted"/>
<dbReference type="PANTHER" id="PTHR13482:SF3">
    <property type="entry name" value="MICROPROCESSOR COMPLEX SUBUNIT DGCR8"/>
    <property type="match status" value="1"/>
</dbReference>
<evidence type="ECO:0000256" key="12">
    <source>
        <dbReference type="ARBA" id="ARBA00064825"/>
    </source>
</evidence>
<comment type="subunit">
    <text evidence="12">Monomer; in absence of heme. Homodimer; the association with heme promotes its dimerization. Component of the microprocessor complex, or pri-miRNA processing protein complex, which is composed of DROSHA and DGCR8. The microprocessor complex is a heterotrimer; each of the two DROSHA RNase III domains binds one DGCR8 (via C-terminal region). Interacts with ILF3, NCL and DROSHA. Interacts with CPSF3 and ISY1; this interaction is in an RNA dependent manner. Interacts with PUS10; interaction promotes pri-miRNAs processing.</text>
</comment>
<evidence type="ECO:0000256" key="3">
    <source>
        <dbReference type="ARBA" id="ARBA00022499"/>
    </source>
</evidence>
<sequence length="779" mass="86806">MEIDDVLPPLPLEPPDHYGLDEGRAPPPPPLQTSSDAEVMDVSSGGDGYTYTPGDGEAETQQPLNKGLITFCSHLSNEANPNPPCPRTARHAPPVTKFLPDLKLLRDVKISVSFTESSNSKDRKVLYTGEEQGAGRDDGLDSLNGELHDLTSEQVVAEGSSGAANTAGIKSEEAEVDLENKVEFAVLDELDDFYENFLDHDNGGFKSDVIAQQEQADDEAATYSYEEEFDNDVDALLEEGMPVPKKMRPAEDKYGGDSDHQSDGEGGVQPMMTKIKTVLKSRGRPPTEPLPDGWIMTFHNSGIPVYLHRETRVVTWSRPYFLGTGSIRKHDPPTSSIPCLHYKKMKEQEERELNGEAAPNAEASPVKLSEEANGEARAGTSDAAAEEEDAIHPSTLTDGGQDGEGTTENSLPSKESQSCDTAQGALGQVKAKVEVCKDESIELEEFRLYLEKCFDFEQVTVKKFRTWAERRQFNRDMKRKQAESERPILPANQKLITLSVQDAPTKKEFVINPNGKSEVCILHEYMQRVLKVRPVYNFFECENPSEPFGASVIIDGVTYGTGTASSKKLAKNKAARATLEILIPDFVKQTSEEKPVEGDELEYFNHISIEDSRVYELTNKAGLLSPYQILHECLKRNHGMGDTSIKFEVIPGKNQKSEYVMTCGKHTVRGWCKNKRVGKQLASQKILQMLHPHVKNWGSLLRMYGRESNKMVKKESSDKSVIELQQYAKKNKPNLHILNKLQEEMRKLATQREETRKKPKMTIMQSAQPGSEPLCTVDV</sequence>
<comment type="cofactor">
    <cofactor evidence="1">
        <name>heme</name>
        <dbReference type="ChEBI" id="CHEBI:30413"/>
    </cofactor>
</comment>
<dbReference type="Gene3D" id="3.30.160.590">
    <property type="match status" value="1"/>
</dbReference>
<feature type="region of interest" description="Disordered" evidence="15">
    <location>
        <begin position="1"/>
        <end position="64"/>
    </location>
</feature>
<dbReference type="GO" id="GO:0031053">
    <property type="term" value="P:primary miRNA processing"/>
    <property type="evidence" value="ECO:0007669"/>
    <property type="project" value="InterPro"/>
</dbReference>
<comment type="subcellular location">
    <subcellularLocation>
        <location evidence="2">Nucleus</location>
        <location evidence="2">Nucleolus</location>
    </subcellularLocation>
</comment>
<dbReference type="GO" id="GO:0046872">
    <property type="term" value="F:metal ion binding"/>
    <property type="evidence" value="ECO:0007669"/>
    <property type="project" value="UniProtKB-KW"/>
</dbReference>
<dbReference type="PROSITE" id="PS50137">
    <property type="entry name" value="DS_RBD"/>
    <property type="match status" value="1"/>
</dbReference>
<dbReference type="AlphaFoldDB" id="A0A6P7IT81"/>
<dbReference type="FunCoup" id="A0A6P7IT81">
    <property type="interactions" value="2498"/>
</dbReference>
<dbReference type="FunFam" id="3.30.160.590:FF:000001">
    <property type="entry name" value="microprocessor complex subunit DGCR8"/>
    <property type="match status" value="1"/>
</dbReference>
<dbReference type="GO" id="GO:0042802">
    <property type="term" value="F:identical protein binding"/>
    <property type="evidence" value="ECO:0007669"/>
    <property type="project" value="InterPro"/>
</dbReference>
<keyword evidence="11" id="KW-0539">Nucleus</keyword>
<evidence type="ECO:0000256" key="14">
    <source>
        <dbReference type="PROSITE-ProRule" id="PRU00266"/>
    </source>
</evidence>
<evidence type="ECO:0000256" key="11">
    <source>
        <dbReference type="ARBA" id="ARBA00023242"/>
    </source>
</evidence>
<evidence type="ECO:0000256" key="13">
    <source>
        <dbReference type="ARBA" id="ARBA00071956"/>
    </source>
</evidence>
<dbReference type="GO" id="GO:0070877">
    <property type="term" value="C:microprocessor complex"/>
    <property type="evidence" value="ECO:0007669"/>
    <property type="project" value="InterPro"/>
</dbReference>
<dbReference type="CTD" id="54487"/>
<evidence type="ECO:0000256" key="6">
    <source>
        <dbReference type="ARBA" id="ARBA00022723"/>
    </source>
</evidence>
<dbReference type="GeneID" id="114440729"/>
<dbReference type="GO" id="GO:0005654">
    <property type="term" value="C:nucleoplasm"/>
    <property type="evidence" value="ECO:0007669"/>
    <property type="project" value="UniProtKB-ARBA"/>
</dbReference>
<evidence type="ECO:0000259" key="16">
    <source>
        <dbReference type="PROSITE" id="PS50020"/>
    </source>
</evidence>
<dbReference type="FunFam" id="3.30.160.20:FF:000023">
    <property type="entry name" value="DGCR8, microprocessor complex subunit"/>
    <property type="match status" value="1"/>
</dbReference>
<evidence type="ECO:0000259" key="17">
    <source>
        <dbReference type="PROSITE" id="PS50137"/>
    </source>
</evidence>
<dbReference type="FunFam" id="2.20.70.10:FF:000018">
    <property type="entry name" value="DGCR8 microprocessor complex subunit"/>
    <property type="match status" value="1"/>
</dbReference>
<feature type="region of interest" description="Disordered" evidence="15">
    <location>
        <begin position="125"/>
        <end position="145"/>
    </location>
</feature>
<feature type="compositionally biased region" description="Low complexity" evidence="15">
    <location>
        <begin position="395"/>
        <end position="408"/>
    </location>
</feature>
<dbReference type="SMART" id="SM00456">
    <property type="entry name" value="WW"/>
    <property type="match status" value="1"/>
</dbReference>
<feature type="compositionally biased region" description="Basic and acidic residues" evidence="15">
    <location>
        <begin position="14"/>
        <end position="24"/>
    </location>
</feature>
<evidence type="ECO:0000313" key="19">
    <source>
        <dbReference type="RefSeq" id="XP_028268983.1"/>
    </source>
</evidence>
<evidence type="ECO:0000256" key="15">
    <source>
        <dbReference type="SAM" id="MobiDB-lite"/>
    </source>
</evidence>
<dbReference type="OrthoDB" id="112668at2759"/>
<evidence type="ECO:0000256" key="7">
    <source>
        <dbReference type="ARBA" id="ARBA00022737"/>
    </source>
</evidence>
<keyword evidence="8" id="KW-0832">Ubl conjugation</keyword>
<evidence type="ECO:0000256" key="1">
    <source>
        <dbReference type="ARBA" id="ARBA00001971"/>
    </source>
</evidence>
<dbReference type="Gene3D" id="2.20.70.10">
    <property type="match status" value="1"/>
</dbReference>
<dbReference type="InterPro" id="IPR036020">
    <property type="entry name" value="WW_dom_sf"/>
</dbReference>